<feature type="transmembrane region" description="Helical" evidence="7">
    <location>
        <begin position="53"/>
        <end position="72"/>
    </location>
</feature>
<evidence type="ECO:0000256" key="4">
    <source>
        <dbReference type="ARBA" id="ARBA00022679"/>
    </source>
</evidence>
<dbReference type="InterPro" id="IPR005467">
    <property type="entry name" value="His_kinase_dom"/>
</dbReference>
<evidence type="ECO:0000313" key="9">
    <source>
        <dbReference type="EMBL" id="AZG78588.1"/>
    </source>
</evidence>
<dbReference type="InterPro" id="IPR036890">
    <property type="entry name" value="HATPase_C_sf"/>
</dbReference>
<dbReference type="EMBL" id="CP034086">
    <property type="protein sequence ID" value="AZG78588.1"/>
    <property type="molecule type" value="Genomic_DNA"/>
</dbReference>
<feature type="transmembrane region" description="Helical" evidence="7">
    <location>
        <begin position="84"/>
        <end position="108"/>
    </location>
</feature>
<feature type="domain" description="Histidine kinase" evidence="8">
    <location>
        <begin position="342"/>
        <end position="562"/>
    </location>
</feature>
<protein>
    <recommendedName>
        <fullName evidence="2">histidine kinase</fullName>
        <ecNumber evidence="2">2.7.13.3</ecNumber>
    </recommendedName>
</protein>
<feature type="transmembrane region" description="Helical" evidence="7">
    <location>
        <begin position="120"/>
        <end position="142"/>
    </location>
</feature>
<dbReference type="SUPFAM" id="SSF55874">
    <property type="entry name" value="ATPase domain of HSP90 chaperone/DNA topoisomerase II/histidine kinase"/>
    <property type="match status" value="1"/>
</dbReference>
<dbReference type="PANTHER" id="PTHR43711:SF26">
    <property type="entry name" value="SENSOR HISTIDINE KINASE RCSC"/>
    <property type="match status" value="1"/>
</dbReference>
<keyword evidence="6" id="KW-0902">Two-component regulatory system</keyword>
<dbReference type="Gene3D" id="1.10.287.130">
    <property type="match status" value="1"/>
</dbReference>
<dbReference type="Gene3D" id="3.30.565.10">
    <property type="entry name" value="Histidine kinase-like ATPase, C-terminal domain"/>
    <property type="match status" value="1"/>
</dbReference>
<sequence length="601" mass="63211">MDAALHERVAGRPVEEARHRAFIVARLVVAACVLLSAPLFLFLHGAPTTSDCVLFLLAQIPLASVIVLSRTGDLRIARSLSIGGWLTMATAIHALMPGYDALSIALLLVALVEAALTPDVGAVIVIEVVAIAALALTAGLNLRAPRELLTEHAATTILLGAPLFLYIAALVFGAVRVEQARAHAEARNDRDLMLLTGAVGDILLHLDRAGFVNAVLGDGRHVFDLKRDLIGREFFTRIHVADRPSFLKAVSDAVDGMAVATAAVRVQVGVARNASSEFVAPVFNSFEARVRRAQSNDEECAAEAVVCALRDVHATLEADIALAAAHAAAERAASSNVRLLANVSHELRTPLNAIIGFSQMLATDEIAPSEPAKQREYASIISDSGHHLLEIVNSILDISKIESGAMEIAAESFALPTLADQCCDMMQLQADQSSVRLAREYAESLGEIVADKRGCRQILINLLSNALKFTPRGGTVKLLLQPEGNHIVITVADDGAGIAADDLARLGDPFFQTRASLDSGREGTGLGLSVVCGLVGLHGGSITIESGLQAGTAVSVRLPLDCRNRCATGGPARIETIARLGAPLSVAVVDGAEPATVKKIA</sequence>
<dbReference type="AlphaFoldDB" id="A0A3G8MCP2"/>
<evidence type="ECO:0000313" key="10">
    <source>
        <dbReference type="Proteomes" id="UP000273982"/>
    </source>
</evidence>
<keyword evidence="7" id="KW-1133">Transmembrane helix</keyword>
<dbReference type="PANTHER" id="PTHR43711">
    <property type="entry name" value="TWO-COMPONENT HISTIDINE KINASE"/>
    <property type="match status" value="1"/>
</dbReference>
<organism evidence="9 10">
    <name type="scientific">Methylocystis rosea</name>
    <dbReference type="NCBI Taxonomy" id="173366"/>
    <lineage>
        <taxon>Bacteria</taxon>
        <taxon>Pseudomonadati</taxon>
        <taxon>Pseudomonadota</taxon>
        <taxon>Alphaproteobacteria</taxon>
        <taxon>Hyphomicrobiales</taxon>
        <taxon>Methylocystaceae</taxon>
        <taxon>Methylocystis</taxon>
    </lineage>
</organism>
<dbReference type="InterPro" id="IPR036097">
    <property type="entry name" value="HisK_dim/P_sf"/>
</dbReference>
<dbReference type="KEGG" id="mros:EHO51_10480"/>
<dbReference type="InterPro" id="IPR003661">
    <property type="entry name" value="HisK_dim/P_dom"/>
</dbReference>
<reference evidence="9 10" key="1">
    <citation type="submission" date="2018-11" db="EMBL/GenBank/DDBJ databases">
        <title>Genome squencing of methanotrophic bacteria isolated from alkaline groundwater in Korea.</title>
        <authorList>
            <person name="Nguyen L.N."/>
        </authorList>
    </citation>
    <scope>NUCLEOTIDE SEQUENCE [LARGE SCALE GENOMIC DNA]</scope>
    <source>
        <strain evidence="9 10">GW6</strain>
    </source>
</reference>
<accession>A0A3G8MCP2</accession>
<gene>
    <name evidence="9" type="ORF">EHO51_10480</name>
</gene>
<evidence type="ECO:0000259" key="8">
    <source>
        <dbReference type="PROSITE" id="PS50109"/>
    </source>
</evidence>
<dbReference type="Pfam" id="PF02518">
    <property type="entry name" value="HATPase_c"/>
    <property type="match status" value="1"/>
</dbReference>
<dbReference type="Pfam" id="PF00512">
    <property type="entry name" value="HisKA"/>
    <property type="match status" value="1"/>
</dbReference>
<evidence type="ECO:0000256" key="7">
    <source>
        <dbReference type="SAM" id="Phobius"/>
    </source>
</evidence>
<dbReference type="SUPFAM" id="SSF47384">
    <property type="entry name" value="Homodimeric domain of signal transducing histidine kinase"/>
    <property type="match status" value="1"/>
</dbReference>
<dbReference type="PRINTS" id="PR00344">
    <property type="entry name" value="BCTRLSENSOR"/>
</dbReference>
<evidence type="ECO:0000256" key="1">
    <source>
        <dbReference type="ARBA" id="ARBA00000085"/>
    </source>
</evidence>
<dbReference type="InterPro" id="IPR004358">
    <property type="entry name" value="Sig_transdc_His_kin-like_C"/>
</dbReference>
<dbReference type="Proteomes" id="UP000273982">
    <property type="component" value="Chromosome"/>
</dbReference>
<evidence type="ECO:0000256" key="6">
    <source>
        <dbReference type="ARBA" id="ARBA00023012"/>
    </source>
</evidence>
<feature type="transmembrane region" description="Helical" evidence="7">
    <location>
        <begin position="21"/>
        <end position="41"/>
    </location>
</feature>
<name>A0A3G8MCP2_9HYPH</name>
<keyword evidence="7" id="KW-0812">Transmembrane</keyword>
<dbReference type="SMART" id="SM00388">
    <property type="entry name" value="HisKA"/>
    <property type="match status" value="1"/>
</dbReference>
<feature type="transmembrane region" description="Helical" evidence="7">
    <location>
        <begin position="154"/>
        <end position="175"/>
    </location>
</feature>
<dbReference type="PROSITE" id="PS50109">
    <property type="entry name" value="HIS_KIN"/>
    <property type="match status" value="1"/>
</dbReference>
<keyword evidence="4" id="KW-0808">Transferase</keyword>
<proteinExistence type="predicted"/>
<dbReference type="EC" id="2.7.13.3" evidence="2"/>
<comment type="catalytic activity">
    <reaction evidence="1">
        <text>ATP + protein L-histidine = ADP + protein N-phospho-L-histidine.</text>
        <dbReference type="EC" id="2.7.13.3"/>
    </reaction>
</comment>
<dbReference type="InterPro" id="IPR050736">
    <property type="entry name" value="Sensor_HK_Regulatory"/>
</dbReference>
<evidence type="ECO:0000256" key="3">
    <source>
        <dbReference type="ARBA" id="ARBA00022553"/>
    </source>
</evidence>
<dbReference type="GO" id="GO:0000155">
    <property type="term" value="F:phosphorelay sensor kinase activity"/>
    <property type="evidence" value="ECO:0007669"/>
    <property type="project" value="InterPro"/>
</dbReference>
<keyword evidence="5 9" id="KW-0418">Kinase</keyword>
<keyword evidence="3" id="KW-0597">Phosphoprotein</keyword>
<dbReference type="CDD" id="cd00082">
    <property type="entry name" value="HisKA"/>
    <property type="match status" value="1"/>
</dbReference>
<keyword evidence="7" id="KW-0472">Membrane</keyword>
<dbReference type="SMART" id="SM00387">
    <property type="entry name" value="HATPase_c"/>
    <property type="match status" value="1"/>
</dbReference>
<dbReference type="InterPro" id="IPR003594">
    <property type="entry name" value="HATPase_dom"/>
</dbReference>
<evidence type="ECO:0000256" key="5">
    <source>
        <dbReference type="ARBA" id="ARBA00022777"/>
    </source>
</evidence>
<evidence type="ECO:0000256" key="2">
    <source>
        <dbReference type="ARBA" id="ARBA00012438"/>
    </source>
</evidence>